<accession>A0ABV4WR55</accession>
<dbReference type="SUPFAM" id="SSF52172">
    <property type="entry name" value="CheY-like"/>
    <property type="match status" value="1"/>
</dbReference>
<dbReference type="Pfam" id="PF00072">
    <property type="entry name" value="Response_reg"/>
    <property type="match status" value="1"/>
</dbReference>
<dbReference type="PROSITE" id="PS50110">
    <property type="entry name" value="RESPONSE_REGULATORY"/>
    <property type="match status" value="1"/>
</dbReference>
<feature type="domain" description="Response regulatory" evidence="3">
    <location>
        <begin position="22"/>
        <end position="140"/>
    </location>
</feature>
<dbReference type="InterPro" id="IPR001789">
    <property type="entry name" value="Sig_transdc_resp-reg_receiver"/>
</dbReference>
<dbReference type="RefSeq" id="WP_413279752.1">
    <property type="nucleotide sequence ID" value="NZ_JBHFNT010000210.1"/>
</dbReference>
<dbReference type="Gene3D" id="3.40.50.2300">
    <property type="match status" value="1"/>
</dbReference>
<dbReference type="PANTHER" id="PTHR44591">
    <property type="entry name" value="STRESS RESPONSE REGULATOR PROTEIN 1"/>
    <property type="match status" value="1"/>
</dbReference>
<dbReference type="CDD" id="cd17580">
    <property type="entry name" value="REC_2_DhkD-like"/>
    <property type="match status" value="1"/>
</dbReference>
<organism evidence="4 5">
    <name type="scientific">Floridaenema evergladense BLCC-F167</name>
    <dbReference type="NCBI Taxonomy" id="3153639"/>
    <lineage>
        <taxon>Bacteria</taxon>
        <taxon>Bacillati</taxon>
        <taxon>Cyanobacteriota</taxon>
        <taxon>Cyanophyceae</taxon>
        <taxon>Oscillatoriophycideae</taxon>
        <taxon>Aerosakkonematales</taxon>
        <taxon>Aerosakkonemataceae</taxon>
        <taxon>Floridanema</taxon>
        <taxon>Floridanema evergladense</taxon>
    </lineage>
</organism>
<evidence type="ECO:0000256" key="2">
    <source>
        <dbReference type="PROSITE-ProRule" id="PRU00169"/>
    </source>
</evidence>
<comment type="caution">
    <text evidence="4">The sequence shown here is derived from an EMBL/GenBank/DDBJ whole genome shotgun (WGS) entry which is preliminary data.</text>
</comment>
<gene>
    <name evidence="4" type="ORF">ACE1CA_22980</name>
</gene>
<proteinExistence type="predicted"/>
<evidence type="ECO:0000313" key="5">
    <source>
        <dbReference type="Proteomes" id="UP001576780"/>
    </source>
</evidence>
<dbReference type="InterPro" id="IPR050595">
    <property type="entry name" value="Bact_response_regulator"/>
</dbReference>
<name>A0ABV4WR55_9CYAN</name>
<reference evidence="4 5" key="1">
    <citation type="submission" date="2024-09" db="EMBL/GenBank/DDBJ databases">
        <title>Floridaenema gen nov. (Aerosakkonemataceae, Aerosakkonematales ord. nov., Cyanobacteria) from benthic tropical and subtropical fresh waters, with the description of four new species.</title>
        <authorList>
            <person name="Moretto J.A."/>
            <person name="Berthold D.E."/>
            <person name="Lefler F.W."/>
            <person name="Huang I.-S."/>
            <person name="Laughinghouse H. IV."/>
        </authorList>
    </citation>
    <scope>NUCLEOTIDE SEQUENCE [LARGE SCALE GENOMIC DNA]</scope>
    <source>
        <strain evidence="4 5">BLCC-F167</strain>
    </source>
</reference>
<feature type="modified residue" description="4-aspartylphosphate" evidence="2">
    <location>
        <position position="71"/>
    </location>
</feature>
<keyword evidence="5" id="KW-1185">Reference proteome</keyword>
<dbReference type="InterPro" id="IPR011006">
    <property type="entry name" value="CheY-like_superfamily"/>
</dbReference>
<dbReference type="EMBL" id="JBHFNT010000210">
    <property type="protein sequence ID" value="MFB2837401.1"/>
    <property type="molecule type" value="Genomic_DNA"/>
</dbReference>
<sequence length="142" mass="15435">MSEPMEDSVIFSADSVNLSGLKVLVVDDDPDSRDLVAFLLKEYGMEVIVVASALEVLKTIESTQPDILLCDIGMPDMDGYMLINQIRSLSPEQGGQIPAIALTAYAGESNQQQALKAGFQWHLAKPVEPMDVIAVIVELTKK</sequence>
<dbReference type="PANTHER" id="PTHR44591:SF23">
    <property type="entry name" value="CHEY SUBFAMILY"/>
    <property type="match status" value="1"/>
</dbReference>
<protein>
    <submittedName>
        <fullName evidence="4">Response regulator</fullName>
    </submittedName>
</protein>
<evidence type="ECO:0000259" key="3">
    <source>
        <dbReference type="PROSITE" id="PS50110"/>
    </source>
</evidence>
<keyword evidence="1 2" id="KW-0597">Phosphoprotein</keyword>
<evidence type="ECO:0000256" key="1">
    <source>
        <dbReference type="ARBA" id="ARBA00022553"/>
    </source>
</evidence>
<dbReference type="SMART" id="SM00448">
    <property type="entry name" value="REC"/>
    <property type="match status" value="1"/>
</dbReference>
<dbReference type="Proteomes" id="UP001576780">
    <property type="component" value="Unassembled WGS sequence"/>
</dbReference>
<evidence type="ECO:0000313" key="4">
    <source>
        <dbReference type="EMBL" id="MFB2837401.1"/>
    </source>
</evidence>